<evidence type="ECO:0000313" key="3">
    <source>
        <dbReference type="Proteomes" id="UP000011867"/>
    </source>
</evidence>
<reference evidence="2 3" key="1">
    <citation type="journal article" date="2013" name="Genome Announc.">
        <title>Genome of the haloarchaeon Natronomonas moolapensis, a neutrophilic member of a previously haloalkaliphilic genus.</title>
        <authorList>
            <person name="Dyall-Smith M.L."/>
            <person name="Pfeiffer F."/>
            <person name="Oberwinkler T."/>
            <person name="Klee K."/>
            <person name="Rampp M."/>
            <person name="Palm P."/>
            <person name="Gross K."/>
            <person name="Schuster S.C."/>
            <person name="Oesterhelt D."/>
        </authorList>
    </citation>
    <scope>NUCLEOTIDE SEQUENCE [LARGE SCALE GENOMIC DNA]</scope>
    <source>
        <strain evidence="3">DSM 18674 / JCM 14361 / 8.8.11</strain>
    </source>
</reference>
<name>M1XNI0_NATM8</name>
<protein>
    <submittedName>
        <fullName evidence="2">Small CPxCG-related zinc finger protein</fullName>
    </submittedName>
</protein>
<dbReference type="Pfam" id="PF25207">
    <property type="entry name" value="DUF7837"/>
    <property type="match status" value="1"/>
</dbReference>
<dbReference type="KEGG" id="nmo:Nmlp_1278"/>
<dbReference type="HOGENOM" id="CLU_206264_0_0_2"/>
<feature type="domain" description="DUF7837" evidence="1">
    <location>
        <begin position="5"/>
        <end position="49"/>
    </location>
</feature>
<gene>
    <name evidence="2" type="ordered locus">Nmlp_1278</name>
</gene>
<dbReference type="InterPro" id="IPR057159">
    <property type="entry name" value="DUF7837"/>
</dbReference>
<keyword evidence="3" id="KW-1185">Reference proteome</keyword>
<dbReference type="Proteomes" id="UP000011867">
    <property type="component" value="Chromosome"/>
</dbReference>
<evidence type="ECO:0000259" key="1">
    <source>
        <dbReference type="Pfam" id="PF25207"/>
    </source>
</evidence>
<organism evidence="2 3">
    <name type="scientific">Natronomonas moolapensis (strain DSM 18674 / CECT 7526 / JCM 14361 / 8.8.11)</name>
    <dbReference type="NCBI Taxonomy" id="268739"/>
    <lineage>
        <taxon>Archaea</taxon>
        <taxon>Methanobacteriati</taxon>
        <taxon>Methanobacteriota</taxon>
        <taxon>Stenosarchaea group</taxon>
        <taxon>Halobacteria</taxon>
        <taxon>Halobacteriales</taxon>
        <taxon>Natronomonadaceae</taxon>
        <taxon>Natronomonas</taxon>
    </lineage>
</organism>
<proteinExistence type="predicted"/>
<dbReference type="EMBL" id="HF582854">
    <property type="protein sequence ID" value="CCQ35487.1"/>
    <property type="molecule type" value="Genomic_DNA"/>
</dbReference>
<accession>M1XNI0</accession>
<evidence type="ECO:0000313" key="2">
    <source>
        <dbReference type="EMBL" id="CCQ35487.1"/>
    </source>
</evidence>
<dbReference type="AlphaFoldDB" id="M1XNI0"/>
<sequence length="49" mass="5276">MSSSASELGTCPFCGSAITAGAILVEYKVENETRVFAECYECEEPVQPQ</sequence>
<dbReference type="eggNOG" id="arCOG04494">
    <property type="taxonomic scope" value="Archaea"/>
</dbReference>